<evidence type="ECO:0000259" key="1">
    <source>
        <dbReference type="Pfam" id="PF14082"/>
    </source>
</evidence>
<accession>S3TSF8</accession>
<dbReference type="RefSeq" id="WP_016651980.1">
    <property type="nucleotide sequence ID" value="NZ_BHGD02000066.1"/>
</dbReference>
<dbReference type="EMBL" id="ATGK01000009">
    <property type="protein sequence ID" value="EPG38595.1"/>
    <property type="molecule type" value="Genomic_DNA"/>
</dbReference>
<dbReference type="HOGENOM" id="CLU_782907_0_0_6"/>
<gene>
    <name evidence="2" type="ORF">F907_01180</name>
</gene>
<dbReference type="GeneID" id="45418548"/>
<dbReference type="Pfam" id="PF14082">
    <property type="entry name" value="SduA_C"/>
    <property type="match status" value="1"/>
</dbReference>
<evidence type="ECO:0000313" key="2">
    <source>
        <dbReference type="EMBL" id="EPG38595.1"/>
    </source>
</evidence>
<protein>
    <recommendedName>
        <fullName evidence="1">Shedu protein SduA C-terminal domain-containing protein</fullName>
    </recommendedName>
</protein>
<feature type="domain" description="Shedu protein SduA C-terminal" evidence="1">
    <location>
        <begin position="155"/>
        <end position="304"/>
    </location>
</feature>
<dbReference type="InterPro" id="IPR025359">
    <property type="entry name" value="SduA_C"/>
</dbReference>
<dbReference type="PATRIC" id="fig|1217696.3.peg.1143"/>
<dbReference type="AlphaFoldDB" id="S3TSF8"/>
<proteinExistence type="predicted"/>
<organism evidence="2 3">
    <name type="scientific">Acinetobacter colistiniresistens</name>
    <dbReference type="NCBI Taxonomy" id="280145"/>
    <lineage>
        <taxon>Bacteria</taxon>
        <taxon>Pseudomonadati</taxon>
        <taxon>Pseudomonadota</taxon>
        <taxon>Gammaproteobacteria</taxon>
        <taxon>Moraxellales</taxon>
        <taxon>Moraxellaceae</taxon>
        <taxon>Acinetobacter</taxon>
    </lineage>
</organism>
<evidence type="ECO:0000313" key="3">
    <source>
        <dbReference type="Proteomes" id="UP000014559"/>
    </source>
</evidence>
<name>S3TSF8_9GAMM</name>
<comment type="caution">
    <text evidence="2">The sequence shown here is derived from an EMBL/GenBank/DDBJ whole genome shotgun (WGS) entry which is preliminary data.</text>
</comment>
<dbReference type="Proteomes" id="UP000014559">
    <property type="component" value="Unassembled WGS sequence"/>
</dbReference>
<reference evidence="2 3" key="1">
    <citation type="submission" date="2013-06" db="EMBL/GenBank/DDBJ databases">
        <title>The Genome Sequence of Acinetobacter sp. NIPH 2036.</title>
        <authorList>
            <consortium name="The Broad Institute Genome Sequencing Platform"/>
            <consortium name="The Broad Institute Genome Sequencing Center for Infectious Disease"/>
            <person name="Cerqueira G."/>
            <person name="Feldgarden M."/>
            <person name="Courvalin P."/>
            <person name="Perichon B."/>
            <person name="Grillot-Courvalin C."/>
            <person name="Clermont D."/>
            <person name="Rocha E."/>
            <person name="Yoon E.-J."/>
            <person name="Nemec A."/>
            <person name="Young S.K."/>
            <person name="Zeng Q."/>
            <person name="Gargeya S."/>
            <person name="Fitzgerald M."/>
            <person name="Abouelleil A."/>
            <person name="Alvarado L."/>
            <person name="Berlin A.M."/>
            <person name="Chapman S.B."/>
            <person name="Dewar J."/>
            <person name="Goldberg J."/>
            <person name="Griggs A."/>
            <person name="Gujja S."/>
            <person name="Hansen M."/>
            <person name="Howarth C."/>
            <person name="Imamovic A."/>
            <person name="Larimer J."/>
            <person name="McCowan C."/>
            <person name="Murphy C."/>
            <person name="Pearson M."/>
            <person name="Priest M."/>
            <person name="Roberts A."/>
            <person name="Saif S."/>
            <person name="Shea T."/>
            <person name="Sykes S."/>
            <person name="Wortman J."/>
            <person name="Nusbaum C."/>
            <person name="Birren B."/>
        </authorList>
    </citation>
    <scope>NUCLEOTIDE SEQUENCE [LARGE SCALE GENOMIC DNA]</scope>
    <source>
        <strain evidence="2 3">NIPH 2036</strain>
    </source>
</reference>
<sequence>MSLSDKKLTILRDKQTVITRAIFWKVERSDCNEIHLKLGRYKKPKFFLDSQSLENETPKSELTLDHEEMTNLMNFLQAHYEHFKIGEKEYIPIPNDINTQAKVKIQQLINNIEISDLIEILIENQIDRHDLELSISYTNRLKAIDEFNQLLEYDETENVWQKWFENNSWVLGSDFVKTIDERSIDTRNISDFLMQSYDGFIDIVEIKRPDGNLKFWQSQLDHGNYIPHSDLIKAITQSLTYIHEIEQESNSVKFLERTEHIKTIKPRCTLIYGRSNDWNKDQIKAFRILNSSYHNLSVITFDHVLERAKRILGQKNL</sequence>